<feature type="transmembrane region" description="Helical" evidence="1">
    <location>
        <begin position="84"/>
        <end position="111"/>
    </location>
</feature>
<evidence type="ECO:0000313" key="3">
    <source>
        <dbReference type="Proteomes" id="UP001202134"/>
    </source>
</evidence>
<keyword evidence="1" id="KW-0812">Transmembrane</keyword>
<evidence type="ECO:0000313" key="2">
    <source>
        <dbReference type="EMBL" id="MCL1045076.1"/>
    </source>
</evidence>
<proteinExistence type="predicted"/>
<keyword evidence="1" id="KW-0472">Membrane</keyword>
<evidence type="ECO:0000256" key="1">
    <source>
        <dbReference type="SAM" id="Phobius"/>
    </source>
</evidence>
<keyword evidence="1" id="KW-1133">Transmembrane helix</keyword>
<dbReference type="EMBL" id="JAKIKU010000003">
    <property type="protein sequence ID" value="MCL1045076.1"/>
    <property type="molecule type" value="Genomic_DNA"/>
</dbReference>
<keyword evidence="3" id="KW-1185">Reference proteome</keyword>
<organism evidence="2 3">
    <name type="scientific">Shewanella electrodiphila</name>
    <dbReference type="NCBI Taxonomy" id="934143"/>
    <lineage>
        <taxon>Bacteria</taxon>
        <taxon>Pseudomonadati</taxon>
        <taxon>Pseudomonadota</taxon>
        <taxon>Gammaproteobacteria</taxon>
        <taxon>Alteromonadales</taxon>
        <taxon>Shewanellaceae</taxon>
        <taxon>Shewanella</taxon>
    </lineage>
</organism>
<name>A0ABT0KMK6_9GAMM</name>
<feature type="transmembrane region" description="Helical" evidence="1">
    <location>
        <begin position="131"/>
        <end position="155"/>
    </location>
</feature>
<feature type="transmembrane region" description="Helical" evidence="1">
    <location>
        <begin position="12"/>
        <end position="32"/>
    </location>
</feature>
<comment type="caution">
    <text evidence="2">The sequence shown here is derived from an EMBL/GenBank/DDBJ whole genome shotgun (WGS) entry which is preliminary data.</text>
</comment>
<accession>A0ABT0KMK6</accession>
<feature type="transmembrane region" description="Helical" evidence="1">
    <location>
        <begin position="192"/>
        <end position="209"/>
    </location>
</feature>
<feature type="transmembrane region" description="Helical" evidence="1">
    <location>
        <begin position="167"/>
        <end position="186"/>
    </location>
</feature>
<sequence>MNQLQKAGGIAALMEASIYVSAFIFFGAFWAYPIDANPAQQFAFLAENQVALSIVNLIMYVLFGVLLAILVMAMHHRLTINTPLLSQISSVFGIIWVGLVIASGMIANIGLATALDLATKDPEQAMTVWRAIYAVVEGLGGGNEVVGGLWVLLLSVAALKGNELPKILNYFGLFVGIVGIFTIYPADVLTEIFGLSQIIWFSWLGKVLLSRPKS</sequence>
<protein>
    <recommendedName>
        <fullName evidence="4">DUF4386 family protein</fullName>
    </recommendedName>
</protein>
<gene>
    <name evidence="2" type="ORF">L2737_06985</name>
</gene>
<dbReference type="Proteomes" id="UP001202134">
    <property type="component" value="Unassembled WGS sequence"/>
</dbReference>
<evidence type="ECO:0008006" key="4">
    <source>
        <dbReference type="Google" id="ProtNLM"/>
    </source>
</evidence>
<feature type="transmembrane region" description="Helical" evidence="1">
    <location>
        <begin position="52"/>
        <end position="72"/>
    </location>
</feature>
<reference evidence="2 3" key="1">
    <citation type="submission" date="2022-01" db="EMBL/GenBank/DDBJ databases">
        <title>Whole genome-based taxonomy of the Shewanellaceae.</title>
        <authorList>
            <person name="Martin-Rodriguez A.J."/>
        </authorList>
    </citation>
    <scope>NUCLEOTIDE SEQUENCE [LARGE SCALE GENOMIC DNA]</scope>
    <source>
        <strain evidence="2 3">DSM 24955</strain>
    </source>
</reference>
<dbReference type="RefSeq" id="WP_248955263.1">
    <property type="nucleotide sequence ID" value="NZ_JAKIKU010000003.1"/>
</dbReference>